<proteinExistence type="predicted"/>
<evidence type="ECO:0000313" key="2">
    <source>
        <dbReference type="EMBL" id="AKK02678.1"/>
    </source>
</evidence>
<feature type="region of interest" description="Disordered" evidence="1">
    <location>
        <begin position="1"/>
        <end position="35"/>
    </location>
</feature>
<dbReference type="RefSeq" id="WP_047239843.1">
    <property type="nucleotide sequence ID" value="NZ_CP011541.1"/>
</dbReference>
<organism evidence="2 3">
    <name type="scientific">Corynebacterium epidermidicanis</name>
    <dbReference type="NCBI Taxonomy" id="1050174"/>
    <lineage>
        <taxon>Bacteria</taxon>
        <taxon>Bacillati</taxon>
        <taxon>Actinomycetota</taxon>
        <taxon>Actinomycetes</taxon>
        <taxon>Mycobacteriales</taxon>
        <taxon>Corynebacteriaceae</taxon>
        <taxon>Corynebacterium</taxon>
    </lineage>
</organism>
<evidence type="ECO:0000313" key="3">
    <source>
        <dbReference type="Proteomes" id="UP000035368"/>
    </source>
</evidence>
<keyword evidence="3" id="KW-1185">Reference proteome</keyword>
<dbReference type="PATRIC" id="fig|1050174.4.peg.816"/>
<protein>
    <submittedName>
        <fullName evidence="2">Uncharacterized protein</fullName>
    </submittedName>
</protein>
<dbReference type="STRING" id="1050174.CEPID_04025"/>
<sequence>MTKQQSNPSSDHEEVPAPKRRRAERKSTAESIDRSWDSAAAAEIFASSADPTDPRHSDDVVVVFEEDAATPAPETANGELDREFWEEQKPPHY</sequence>
<feature type="compositionally biased region" description="Basic and acidic residues" evidence="1">
    <location>
        <begin position="79"/>
        <end position="93"/>
    </location>
</feature>
<evidence type="ECO:0000256" key="1">
    <source>
        <dbReference type="SAM" id="MobiDB-lite"/>
    </source>
</evidence>
<gene>
    <name evidence="2" type="ORF">CEPID_04025</name>
</gene>
<dbReference type="EMBL" id="CP011541">
    <property type="protein sequence ID" value="AKK02678.1"/>
    <property type="molecule type" value="Genomic_DNA"/>
</dbReference>
<dbReference type="AlphaFoldDB" id="A0A0G3GT29"/>
<feature type="region of interest" description="Disordered" evidence="1">
    <location>
        <begin position="67"/>
        <end position="93"/>
    </location>
</feature>
<dbReference type="KEGG" id="cei:CEPID_04025"/>
<reference evidence="2 3" key="1">
    <citation type="submission" date="2015-05" db="EMBL/GenBank/DDBJ databases">
        <title>Complete genome sequence of Corynebacterium epidermidicanis DSM 45586, isolated from the skin of a dog suffering from pruritus.</title>
        <authorList>
            <person name="Ruckert C."/>
            <person name="Albersmeier A."/>
            <person name="Winkler A."/>
            <person name="Tauch A."/>
        </authorList>
    </citation>
    <scope>NUCLEOTIDE SEQUENCE [LARGE SCALE GENOMIC DNA]</scope>
    <source>
        <strain evidence="2 3">DSM 45586</strain>
    </source>
</reference>
<accession>A0A0G3GT29</accession>
<feature type="compositionally biased region" description="Basic and acidic residues" evidence="1">
    <location>
        <begin position="25"/>
        <end position="35"/>
    </location>
</feature>
<dbReference type="Proteomes" id="UP000035368">
    <property type="component" value="Chromosome"/>
</dbReference>
<name>A0A0G3GT29_9CORY</name>